<dbReference type="Proteomes" id="UP001225906">
    <property type="component" value="Unassembled WGS sequence"/>
</dbReference>
<comment type="caution">
    <text evidence="1">The sequence shown here is derived from an EMBL/GenBank/DDBJ whole genome shotgun (WGS) entry which is preliminary data.</text>
</comment>
<evidence type="ECO:0008006" key="3">
    <source>
        <dbReference type="Google" id="ProtNLM"/>
    </source>
</evidence>
<evidence type="ECO:0000313" key="1">
    <source>
        <dbReference type="EMBL" id="MDP8566627.1"/>
    </source>
</evidence>
<gene>
    <name evidence="1" type="ORF">Q9291_02080</name>
</gene>
<keyword evidence="2" id="KW-1185">Reference proteome</keyword>
<proteinExistence type="predicted"/>
<organism evidence="1 2">
    <name type="scientific">Methylophilus aquaticus</name>
    <dbReference type="NCBI Taxonomy" id="1971610"/>
    <lineage>
        <taxon>Bacteria</taxon>
        <taxon>Pseudomonadati</taxon>
        <taxon>Pseudomonadota</taxon>
        <taxon>Betaproteobacteria</taxon>
        <taxon>Nitrosomonadales</taxon>
        <taxon>Methylophilaceae</taxon>
        <taxon>Methylophilus</taxon>
    </lineage>
</organism>
<accession>A0ABT9JPZ4</accession>
<reference evidence="2" key="1">
    <citation type="journal article" date="2019" name="Int. J. Syst. Evol. Microbiol.">
        <title>The Global Catalogue of Microorganisms (GCM) 10K type strain sequencing project: providing services to taxonomists for standard genome sequencing and annotation.</title>
        <authorList>
            <consortium name="The Broad Institute Genomics Platform"/>
            <consortium name="The Broad Institute Genome Sequencing Center for Infectious Disease"/>
            <person name="Wu L."/>
            <person name="Ma J."/>
        </authorList>
    </citation>
    <scope>NUCLEOTIDE SEQUENCE [LARGE SCALE GENOMIC DNA]</scope>
    <source>
        <strain evidence="2">VKM B-3159</strain>
    </source>
</reference>
<name>A0ABT9JPZ4_9PROT</name>
<evidence type="ECO:0000313" key="2">
    <source>
        <dbReference type="Proteomes" id="UP001225906"/>
    </source>
</evidence>
<protein>
    <recommendedName>
        <fullName evidence="3">TIR domain-containing protein</fullName>
    </recommendedName>
</protein>
<dbReference type="EMBL" id="JAVCAP010000002">
    <property type="protein sequence ID" value="MDP8566627.1"/>
    <property type="molecule type" value="Genomic_DNA"/>
</dbReference>
<dbReference type="RefSeq" id="WP_306388331.1">
    <property type="nucleotide sequence ID" value="NZ_JAVCAP010000002.1"/>
</dbReference>
<sequence length="394" mass="44594">MSRPLVVYLDSSDYSIFSDASRRTPELNRIESKLLQLRDENKIEFRFSHINIIEAAPIKTEDRLSSSQRLETIKRFCGCKCLVSYVFVIENEIESLSNMRPIPTQLNHLNDDGIWFPSLADIKEFSYLADDIRENISKIPDRKKRRQAQRKSFNPDGSVKNAAGYLKGTVDSFAKEICSKYPLTEESAKLAAQSYFNNGSTANFVRLLSDSLSKLENISKWYELSWDEATQLSSFLREIGGNLLKSLEQLKNESTVLANDYKLEGLSDSQIKSRMNESFSGLLNSLPISMLKSLNVSHASTSNQEISWELCPSLLTLTTLSVNLVKLNSLTSRKAKNSDFGDILHATYLPHVDIFRCDGNTASIIEQAKLPIKTRVVSKLTDLPKEIENLLMRN</sequence>